<keyword evidence="2" id="KW-1185">Reference proteome</keyword>
<accession>A0ABS4NB08</accession>
<reference evidence="1" key="1">
    <citation type="submission" date="2021-03" db="EMBL/GenBank/DDBJ databases">
        <title>Genomic Encyclopedia of Type Strains, Phase IV (KMG-IV): sequencing the most valuable type-strain genomes for metagenomic binning, comparative biology and taxonomic classification.</title>
        <authorList>
            <person name="Goeker M."/>
        </authorList>
    </citation>
    <scope>NUCLEOTIDE SEQUENCE</scope>
    <source>
        <strain evidence="1">DSM 101588</strain>
    </source>
</reference>
<evidence type="ECO:0000313" key="2">
    <source>
        <dbReference type="Proteomes" id="UP001166402"/>
    </source>
</evidence>
<name>A0ABS4NB08_9THEO</name>
<organism evidence="1 2">
    <name type="scientific">Thermoanaerobacterium butyriciformans</name>
    <dbReference type="NCBI Taxonomy" id="1702242"/>
    <lineage>
        <taxon>Bacteria</taxon>
        <taxon>Bacillati</taxon>
        <taxon>Bacillota</taxon>
        <taxon>Clostridia</taxon>
        <taxon>Thermoanaerobacterales</taxon>
        <taxon>Thermoanaerobacteraceae</taxon>
        <taxon>Thermoanaerobacterium</taxon>
    </lineage>
</organism>
<gene>
    <name evidence="1" type="ORF">J2Z80_000349</name>
</gene>
<sequence length="44" mass="4881">MQIGGKTISYIAKIPQCSECGNEMDIPEIDDENISIAHKKIMSK</sequence>
<proteinExistence type="predicted"/>
<dbReference type="Proteomes" id="UP001166402">
    <property type="component" value="Unassembled WGS sequence"/>
</dbReference>
<dbReference type="EMBL" id="JAGGLT010000002">
    <property type="protein sequence ID" value="MBP2070851.1"/>
    <property type="molecule type" value="Genomic_DNA"/>
</dbReference>
<protein>
    <submittedName>
        <fullName evidence="1">Uncharacterized protein</fullName>
    </submittedName>
</protein>
<comment type="caution">
    <text evidence="1">The sequence shown here is derived from an EMBL/GenBank/DDBJ whole genome shotgun (WGS) entry which is preliminary data.</text>
</comment>
<evidence type="ECO:0000313" key="1">
    <source>
        <dbReference type="EMBL" id="MBP2070851.1"/>
    </source>
</evidence>